<dbReference type="PROSITE" id="PS50011">
    <property type="entry name" value="PROTEIN_KINASE_DOM"/>
    <property type="match status" value="1"/>
</dbReference>
<evidence type="ECO:0000256" key="3">
    <source>
        <dbReference type="ARBA" id="ARBA00022840"/>
    </source>
</evidence>
<dbReference type="InterPro" id="IPR011009">
    <property type="entry name" value="Kinase-like_dom_sf"/>
</dbReference>
<dbReference type="SUPFAM" id="SSF56112">
    <property type="entry name" value="Protein kinase-like (PK-like)"/>
    <property type="match status" value="1"/>
</dbReference>
<evidence type="ECO:0000256" key="2">
    <source>
        <dbReference type="ARBA" id="ARBA00022741"/>
    </source>
</evidence>
<accession>A0AAW2X9G9</accession>
<dbReference type="PANTHER" id="PTHR47989">
    <property type="entry name" value="OS01G0750732 PROTEIN"/>
    <property type="match status" value="1"/>
</dbReference>
<evidence type="ECO:0000256" key="1">
    <source>
        <dbReference type="ARBA" id="ARBA00022527"/>
    </source>
</evidence>
<keyword evidence="2" id="KW-0547">Nucleotide-binding</keyword>
<proteinExistence type="predicted"/>
<keyword evidence="5" id="KW-0808">Transferase</keyword>
<feature type="domain" description="Protein kinase" evidence="4">
    <location>
        <begin position="1"/>
        <end position="107"/>
    </location>
</feature>
<organism evidence="5">
    <name type="scientific">Sesamum latifolium</name>
    <dbReference type="NCBI Taxonomy" id="2727402"/>
    <lineage>
        <taxon>Eukaryota</taxon>
        <taxon>Viridiplantae</taxon>
        <taxon>Streptophyta</taxon>
        <taxon>Embryophyta</taxon>
        <taxon>Tracheophyta</taxon>
        <taxon>Spermatophyta</taxon>
        <taxon>Magnoliopsida</taxon>
        <taxon>eudicotyledons</taxon>
        <taxon>Gunneridae</taxon>
        <taxon>Pentapetalae</taxon>
        <taxon>asterids</taxon>
        <taxon>lamiids</taxon>
        <taxon>Lamiales</taxon>
        <taxon>Pedaliaceae</taxon>
        <taxon>Sesamum</taxon>
    </lineage>
</organism>
<dbReference type="Pfam" id="PF07714">
    <property type="entry name" value="PK_Tyr_Ser-Thr"/>
    <property type="match status" value="1"/>
</dbReference>
<dbReference type="PROSITE" id="PS00108">
    <property type="entry name" value="PROTEIN_KINASE_ST"/>
    <property type="match status" value="1"/>
</dbReference>
<dbReference type="EMBL" id="JACGWN010000005">
    <property type="protein sequence ID" value="KAL0450443.1"/>
    <property type="molecule type" value="Genomic_DNA"/>
</dbReference>
<keyword evidence="1" id="KW-0723">Serine/threonine-protein kinase</keyword>
<dbReference type="AlphaFoldDB" id="A0AAW2X9G9"/>
<keyword evidence="5" id="KW-0418">Kinase</keyword>
<protein>
    <submittedName>
        <fullName evidence="5">Receptor-like protein kinase FERONIA</fullName>
    </submittedName>
</protein>
<dbReference type="InterPro" id="IPR008271">
    <property type="entry name" value="Ser/Thr_kinase_AS"/>
</dbReference>
<name>A0AAW2X9G9_9LAMI</name>
<evidence type="ECO:0000313" key="5">
    <source>
        <dbReference type="EMBL" id="KAL0450443.1"/>
    </source>
</evidence>
<dbReference type="PANTHER" id="PTHR47989:SF62">
    <property type="entry name" value="OS05G0423500 PROTEIN"/>
    <property type="match status" value="1"/>
</dbReference>
<reference evidence="5" key="2">
    <citation type="journal article" date="2024" name="Plant">
        <title>Genomic evolution and insights into agronomic trait innovations of Sesamum species.</title>
        <authorList>
            <person name="Miao H."/>
            <person name="Wang L."/>
            <person name="Qu L."/>
            <person name="Liu H."/>
            <person name="Sun Y."/>
            <person name="Le M."/>
            <person name="Wang Q."/>
            <person name="Wei S."/>
            <person name="Zheng Y."/>
            <person name="Lin W."/>
            <person name="Duan Y."/>
            <person name="Cao H."/>
            <person name="Xiong S."/>
            <person name="Wang X."/>
            <person name="Wei L."/>
            <person name="Li C."/>
            <person name="Ma Q."/>
            <person name="Ju M."/>
            <person name="Zhao R."/>
            <person name="Li G."/>
            <person name="Mu C."/>
            <person name="Tian Q."/>
            <person name="Mei H."/>
            <person name="Zhang T."/>
            <person name="Gao T."/>
            <person name="Zhang H."/>
        </authorList>
    </citation>
    <scope>NUCLEOTIDE SEQUENCE</scope>
    <source>
        <strain evidence="5">KEN1</strain>
    </source>
</reference>
<sequence length="107" mass="11971">MILVYDYMANGTLRDHLYNSENSPLSWKKRLQICIGARGLHYLHTGAKHAIIHRDVKSTNILLDEKWEPKCLISACRSRPTGVAQTHVSTVVKGSLGYYPSTTGDNS</sequence>
<gene>
    <name evidence="5" type="ORF">Slati_1600700</name>
</gene>
<comment type="caution">
    <text evidence="5">The sequence shown here is derived from an EMBL/GenBank/DDBJ whole genome shotgun (WGS) entry which is preliminary data.</text>
</comment>
<dbReference type="GO" id="GO:0004674">
    <property type="term" value="F:protein serine/threonine kinase activity"/>
    <property type="evidence" value="ECO:0007669"/>
    <property type="project" value="UniProtKB-KW"/>
</dbReference>
<dbReference type="Gene3D" id="1.10.510.10">
    <property type="entry name" value="Transferase(Phosphotransferase) domain 1"/>
    <property type="match status" value="1"/>
</dbReference>
<reference evidence="5" key="1">
    <citation type="submission" date="2020-06" db="EMBL/GenBank/DDBJ databases">
        <authorList>
            <person name="Li T."/>
            <person name="Hu X."/>
            <person name="Zhang T."/>
            <person name="Song X."/>
            <person name="Zhang H."/>
            <person name="Dai N."/>
            <person name="Sheng W."/>
            <person name="Hou X."/>
            <person name="Wei L."/>
        </authorList>
    </citation>
    <scope>NUCLEOTIDE SEQUENCE</scope>
    <source>
        <strain evidence="5">KEN1</strain>
        <tissue evidence="5">Leaf</tissue>
    </source>
</reference>
<keyword evidence="3" id="KW-0067">ATP-binding</keyword>
<keyword evidence="5" id="KW-0675">Receptor</keyword>
<dbReference type="InterPro" id="IPR000719">
    <property type="entry name" value="Prot_kinase_dom"/>
</dbReference>
<dbReference type="InterPro" id="IPR001245">
    <property type="entry name" value="Ser-Thr/Tyr_kinase_cat_dom"/>
</dbReference>
<evidence type="ECO:0000259" key="4">
    <source>
        <dbReference type="PROSITE" id="PS50011"/>
    </source>
</evidence>
<dbReference type="GO" id="GO:0005524">
    <property type="term" value="F:ATP binding"/>
    <property type="evidence" value="ECO:0007669"/>
    <property type="project" value="UniProtKB-KW"/>
</dbReference>